<evidence type="ECO:0000313" key="8">
    <source>
        <dbReference type="Proteomes" id="UP000027850"/>
    </source>
</evidence>
<organism evidence="7 8">
    <name type="scientific">Parabacteroides distasonis str. 3776 D15 i</name>
    <dbReference type="NCBI Taxonomy" id="1339342"/>
    <lineage>
        <taxon>Bacteria</taxon>
        <taxon>Pseudomonadati</taxon>
        <taxon>Bacteroidota</taxon>
        <taxon>Bacteroidia</taxon>
        <taxon>Bacteroidales</taxon>
        <taxon>Tannerellaceae</taxon>
        <taxon>Parabacteroides</taxon>
    </lineage>
</organism>
<dbReference type="InterPro" id="IPR013785">
    <property type="entry name" value="Aldolase_TIM"/>
</dbReference>
<dbReference type="Pfam" id="PF04055">
    <property type="entry name" value="Radical_SAM"/>
    <property type="match status" value="1"/>
</dbReference>
<gene>
    <name evidence="7" type="ORF">M091_5077</name>
</gene>
<dbReference type="Gene3D" id="3.20.20.70">
    <property type="entry name" value="Aldolase class I"/>
    <property type="match status" value="1"/>
</dbReference>
<dbReference type="InterPro" id="IPR007197">
    <property type="entry name" value="rSAM"/>
</dbReference>
<feature type="domain" description="Radical SAM core" evidence="6">
    <location>
        <begin position="12"/>
        <end position="148"/>
    </location>
</feature>
<evidence type="ECO:0000256" key="5">
    <source>
        <dbReference type="ARBA" id="ARBA00023014"/>
    </source>
</evidence>
<dbReference type="GO" id="GO:0003824">
    <property type="term" value="F:catalytic activity"/>
    <property type="evidence" value="ECO:0007669"/>
    <property type="project" value="InterPro"/>
</dbReference>
<evidence type="ECO:0000256" key="1">
    <source>
        <dbReference type="ARBA" id="ARBA00001966"/>
    </source>
</evidence>
<dbReference type="InterPro" id="IPR058240">
    <property type="entry name" value="rSAM_sf"/>
</dbReference>
<evidence type="ECO:0000259" key="6">
    <source>
        <dbReference type="Pfam" id="PF04055"/>
    </source>
</evidence>
<name>A0AB34LHM1_PARDI</name>
<proteinExistence type="predicted"/>
<dbReference type="PANTHER" id="PTHR11228:SF7">
    <property type="entry name" value="PQQA PEPTIDE CYCLASE"/>
    <property type="match status" value="1"/>
</dbReference>
<dbReference type="InterPro" id="IPR050377">
    <property type="entry name" value="Radical_SAM_PqqE_MftC-like"/>
</dbReference>
<keyword evidence="2" id="KW-0949">S-adenosyl-L-methionine</keyword>
<dbReference type="EMBL" id="JNHK01000078">
    <property type="protein sequence ID" value="KDS38283.1"/>
    <property type="molecule type" value="Genomic_DNA"/>
</dbReference>
<dbReference type="Proteomes" id="UP000027850">
    <property type="component" value="Unassembled WGS sequence"/>
</dbReference>
<keyword evidence="3" id="KW-0479">Metal-binding</keyword>
<comment type="cofactor">
    <cofactor evidence="1">
        <name>[4Fe-4S] cluster</name>
        <dbReference type="ChEBI" id="CHEBI:49883"/>
    </cofactor>
</comment>
<sequence length="368" mass="43058">MDGIKRFIDCYVPVTTCTLRCHYCYITQHRLFDNKLPTFKYSSEQVRKSLSRERLGGVCLINLCGGGETLLPPEMTEYVRALLEEGHYVMIVTNATVSKRFEEIASFPAELLSRLFFKFSYHYMELKRKNLLERFFDNIKRIRDAGCSFTLEATPSDELVPYIKEMCQAALENVGAVCHVTVGRDERDPKMLPILTDMSKEEYKKTWSFFNSPLFDYKLSVFGKKRTEFCYAGDWSFYLNLGTGVMTQCYCSFKSQNIFDDPNVPIDFTPIGNNCLEYHCYNAHAFLTLGNIPELKTPTYADMRNRTCDDHSEWLKPEMKHFMSTKLCDSNCEYTREEKDRVNGELRWKVYRAKIRKFLVKSLKTNKR</sequence>
<evidence type="ECO:0000256" key="2">
    <source>
        <dbReference type="ARBA" id="ARBA00022691"/>
    </source>
</evidence>
<evidence type="ECO:0000256" key="4">
    <source>
        <dbReference type="ARBA" id="ARBA00023004"/>
    </source>
</evidence>
<dbReference type="CDD" id="cd01335">
    <property type="entry name" value="Radical_SAM"/>
    <property type="match status" value="1"/>
</dbReference>
<protein>
    <submittedName>
        <fullName evidence="7">Radical SAM superfamily protein</fullName>
    </submittedName>
</protein>
<dbReference type="RefSeq" id="WP_008771870.1">
    <property type="nucleotide sequence ID" value="NZ_JNHK01000078.1"/>
</dbReference>
<dbReference type="GO" id="GO:0046872">
    <property type="term" value="F:metal ion binding"/>
    <property type="evidence" value="ECO:0007669"/>
    <property type="project" value="UniProtKB-KW"/>
</dbReference>
<dbReference type="PANTHER" id="PTHR11228">
    <property type="entry name" value="RADICAL SAM DOMAIN PROTEIN"/>
    <property type="match status" value="1"/>
</dbReference>
<dbReference type="AlphaFoldDB" id="A0AB34LHM1"/>
<dbReference type="SFLD" id="SFLDS00029">
    <property type="entry name" value="Radical_SAM"/>
    <property type="match status" value="1"/>
</dbReference>
<accession>A0AB34LHM1</accession>
<evidence type="ECO:0000256" key="3">
    <source>
        <dbReference type="ARBA" id="ARBA00022723"/>
    </source>
</evidence>
<keyword evidence="4" id="KW-0408">Iron</keyword>
<reference evidence="7 8" key="1">
    <citation type="submission" date="2014-04" db="EMBL/GenBank/DDBJ databases">
        <authorList>
            <person name="Sears C."/>
            <person name="Carroll K."/>
            <person name="Sack B.R."/>
            <person name="Qadri F."/>
            <person name="Myers L.L."/>
            <person name="Chung G.-T."/>
            <person name="Escheverria P."/>
            <person name="Fraser C.M."/>
            <person name="Sadzewicz L."/>
            <person name="Shefchek K.A."/>
            <person name="Tallon L."/>
            <person name="Das S.P."/>
            <person name="Daugherty S."/>
            <person name="Mongodin E.F."/>
        </authorList>
    </citation>
    <scope>NUCLEOTIDE SEQUENCE [LARGE SCALE GENOMIC DNA]</scope>
    <source>
        <strain evidence="7 8">3776 D15 i</strain>
    </source>
</reference>
<dbReference type="SUPFAM" id="SSF102114">
    <property type="entry name" value="Radical SAM enzymes"/>
    <property type="match status" value="1"/>
</dbReference>
<dbReference type="GO" id="GO:0051536">
    <property type="term" value="F:iron-sulfur cluster binding"/>
    <property type="evidence" value="ECO:0007669"/>
    <property type="project" value="UniProtKB-KW"/>
</dbReference>
<comment type="caution">
    <text evidence="7">The sequence shown here is derived from an EMBL/GenBank/DDBJ whole genome shotgun (WGS) entry which is preliminary data.</text>
</comment>
<keyword evidence="5" id="KW-0411">Iron-sulfur</keyword>
<evidence type="ECO:0000313" key="7">
    <source>
        <dbReference type="EMBL" id="KDS38283.1"/>
    </source>
</evidence>